<evidence type="ECO:0000256" key="4">
    <source>
        <dbReference type="PIRSR" id="PIRSR601211-1"/>
    </source>
</evidence>
<dbReference type="InterPro" id="IPR016090">
    <property type="entry name" value="PLA2-like_dom"/>
</dbReference>
<dbReference type="GO" id="GO:0042130">
    <property type="term" value="P:negative regulation of T cell proliferation"/>
    <property type="evidence" value="ECO:0007669"/>
    <property type="project" value="TreeGrafter"/>
</dbReference>
<dbReference type="GO" id="GO:0005543">
    <property type="term" value="F:phospholipid binding"/>
    <property type="evidence" value="ECO:0007669"/>
    <property type="project" value="TreeGrafter"/>
</dbReference>
<reference evidence="10" key="1">
    <citation type="submission" date="2015-11" db="EMBL/GenBank/DDBJ databases">
        <title>Transcriptomic analysis of venom glands from five Bothrops atrox snakes.</title>
        <authorList>
            <person name="Amazonas D.R."/>
            <person name="Nishiyama M.Y.Jr."/>
            <person name="Gibbs H.L."/>
            <person name="Rokyta D.R."/>
            <person name="Junqueira-de-Azevedo I.L."/>
            <person name="Moura-da-Silva A.M."/>
        </authorList>
    </citation>
    <scope>NUCLEOTIDE SEQUENCE</scope>
    <source>
        <strain evidence="10">Tapajos National Forest</strain>
        <tissue evidence="10">Venom gland</tissue>
    </source>
</reference>
<evidence type="ECO:0007829" key="11">
    <source>
        <dbReference type="PDB" id="7M6C"/>
    </source>
</evidence>
<evidence type="ECO:0000256" key="7">
    <source>
        <dbReference type="RuleBase" id="RU003654"/>
    </source>
</evidence>
<dbReference type="PANTHER" id="PTHR11716:SF9">
    <property type="entry name" value="PHOSPHOLIPASE A2, MEMBRANE ASSOCIATED"/>
    <property type="match status" value="1"/>
</dbReference>
<keyword evidence="8" id="KW-0732">Signal</keyword>
<evidence type="ECO:0000259" key="9">
    <source>
        <dbReference type="SMART" id="SM00085"/>
    </source>
</evidence>
<dbReference type="GO" id="GO:0006644">
    <property type="term" value="P:phospholipid metabolic process"/>
    <property type="evidence" value="ECO:0007669"/>
    <property type="project" value="InterPro"/>
</dbReference>
<dbReference type="EMBL" id="GEDR01000080">
    <property type="protein sequence ID" value="JAV01882.1"/>
    <property type="molecule type" value="mRNA"/>
</dbReference>
<dbReference type="SUPFAM" id="SSF48619">
    <property type="entry name" value="Phospholipase A2, PLA2"/>
    <property type="match status" value="1"/>
</dbReference>
<keyword evidence="3 6" id="KW-1015">Disulfide bond</keyword>
<evidence type="ECO:0000256" key="2">
    <source>
        <dbReference type="ARBA" id="ARBA00022525"/>
    </source>
</evidence>
<feature type="binding site" evidence="5">
    <location>
        <position position="45"/>
    </location>
    <ligand>
        <name>Ca(2+)</name>
        <dbReference type="ChEBI" id="CHEBI:29108"/>
    </ligand>
</feature>
<keyword evidence="5" id="KW-0106">Calcium</keyword>
<feature type="disulfide bond" evidence="6 11">
    <location>
        <begin position="73"/>
        <end position="97"/>
    </location>
</feature>
<keyword evidence="5" id="KW-0479">Metal-binding</keyword>
<evidence type="ECO:0000256" key="8">
    <source>
        <dbReference type="RuleBase" id="RU361236"/>
    </source>
</evidence>
<dbReference type="GO" id="GO:0005509">
    <property type="term" value="F:calcium ion binding"/>
    <property type="evidence" value="ECO:0007669"/>
    <property type="project" value="InterPro"/>
</dbReference>
<feature type="signal peptide" evidence="8">
    <location>
        <begin position="1"/>
        <end position="16"/>
    </location>
</feature>
<dbReference type="AlphaFoldDB" id="A0A1L8D5Z7"/>
<feature type="active site" evidence="4">
    <location>
        <position position="105"/>
    </location>
</feature>
<dbReference type="PANTHER" id="PTHR11716">
    <property type="entry name" value="PHOSPHOLIPASE A2 FAMILY MEMBER"/>
    <property type="match status" value="1"/>
</dbReference>
<comment type="cofactor">
    <cofactor evidence="5">
        <name>Ca(2+)</name>
        <dbReference type="ChEBI" id="CHEBI:29108"/>
    </cofactor>
    <text evidence="5">Binds 1 Ca(2+) ion per subunit.</text>
</comment>
<feature type="chain" id="PRO_5011810523" evidence="8">
    <location>
        <begin position="17"/>
        <end position="138"/>
    </location>
</feature>
<dbReference type="PRINTS" id="PR00389">
    <property type="entry name" value="PHPHLIPASEA2"/>
</dbReference>
<keyword evidence="11" id="KW-0002">3D-structure</keyword>
<comment type="subcellular location">
    <subcellularLocation>
        <location evidence="1 8">Secreted</location>
    </subcellularLocation>
</comment>
<dbReference type="Gene3D" id="1.20.90.10">
    <property type="entry name" value="Phospholipase A2 domain"/>
    <property type="match status" value="1"/>
</dbReference>
<feature type="disulfide bond" evidence="6 11">
    <location>
        <begin position="44"/>
        <end position="60"/>
    </location>
</feature>
<dbReference type="PROSITE" id="PS00118">
    <property type="entry name" value="PA2_HIS"/>
    <property type="match status" value="1"/>
</dbReference>
<accession>A0A1L8D5Z7</accession>
<dbReference type="GO" id="GO:0047498">
    <property type="term" value="F:calcium-dependent phospholipase A2 activity"/>
    <property type="evidence" value="ECO:0007669"/>
    <property type="project" value="TreeGrafter"/>
</dbReference>
<feature type="disulfide bond" evidence="6 11">
    <location>
        <begin position="65"/>
        <end position="138"/>
    </location>
</feature>
<comment type="similarity">
    <text evidence="7">Belongs to the phospholipase A2 family.</text>
</comment>
<dbReference type="PROSITE" id="PS00119">
    <property type="entry name" value="PA2_ASP"/>
    <property type="match status" value="1"/>
</dbReference>
<dbReference type="SMR" id="A0A1L8D5Z7"/>
<dbReference type="GO" id="GO:0016042">
    <property type="term" value="P:lipid catabolic process"/>
    <property type="evidence" value="ECO:0007669"/>
    <property type="project" value="InterPro"/>
</dbReference>
<dbReference type="CDD" id="cd00125">
    <property type="entry name" value="PLA2c"/>
    <property type="match status" value="1"/>
</dbReference>
<dbReference type="FunFam" id="1.20.90.10:FF:000001">
    <property type="entry name" value="Basic phospholipase A2 homolog"/>
    <property type="match status" value="1"/>
</dbReference>
<dbReference type="GO" id="GO:0050482">
    <property type="term" value="P:arachidonate secretion"/>
    <property type="evidence" value="ECO:0007669"/>
    <property type="project" value="InterPro"/>
</dbReference>
<feature type="disulfide bond" evidence="6 11">
    <location>
        <begin position="59"/>
        <end position="111"/>
    </location>
</feature>
<dbReference type="InterPro" id="IPR033112">
    <property type="entry name" value="PLA2_Asp_AS"/>
</dbReference>
<evidence type="ECO:0000313" key="10">
    <source>
        <dbReference type="EMBL" id="JAV01882.1"/>
    </source>
</evidence>
<dbReference type="PDB" id="7M6C">
    <property type="method" value="X-ray"/>
    <property type="resolution" value="1.95 A"/>
    <property type="chains" value="A=1-138"/>
</dbReference>
<feature type="disulfide bond" evidence="6 11">
    <location>
        <begin position="91"/>
        <end position="102"/>
    </location>
</feature>
<feature type="disulfide bond" evidence="6 11">
    <location>
        <begin position="66"/>
        <end position="104"/>
    </location>
</feature>
<organism evidence="10">
    <name type="scientific">Bothrops atrox</name>
    <name type="common">Barba amarilla</name>
    <name type="synonym">Fer-de-lance</name>
    <dbReference type="NCBI Taxonomy" id="8725"/>
    <lineage>
        <taxon>Eukaryota</taxon>
        <taxon>Metazoa</taxon>
        <taxon>Chordata</taxon>
        <taxon>Craniata</taxon>
        <taxon>Vertebrata</taxon>
        <taxon>Euteleostomi</taxon>
        <taxon>Lepidosauria</taxon>
        <taxon>Squamata</taxon>
        <taxon>Bifurcata</taxon>
        <taxon>Unidentata</taxon>
        <taxon>Episquamata</taxon>
        <taxon>Toxicofera</taxon>
        <taxon>Serpentes</taxon>
        <taxon>Colubroidea</taxon>
        <taxon>Viperidae</taxon>
        <taxon>Crotalinae</taxon>
        <taxon>Bothrops</taxon>
    </lineage>
</organism>
<feature type="domain" description="Phospholipase A2-like central" evidence="9">
    <location>
        <begin position="17"/>
        <end position="133"/>
    </location>
</feature>
<dbReference type="Pfam" id="PF00068">
    <property type="entry name" value="Phospholip_A2_1"/>
    <property type="match status" value="1"/>
</dbReference>
<evidence type="ECO:0000256" key="1">
    <source>
        <dbReference type="ARBA" id="ARBA00004613"/>
    </source>
</evidence>
<evidence type="ECO:0000256" key="3">
    <source>
        <dbReference type="ARBA" id="ARBA00023157"/>
    </source>
</evidence>
<evidence type="ECO:0000256" key="6">
    <source>
        <dbReference type="PIRSR" id="PIRSR601211-3"/>
    </source>
</evidence>
<feature type="active site" evidence="4">
    <location>
        <position position="63"/>
    </location>
</feature>
<dbReference type="SMART" id="SM00085">
    <property type="entry name" value="PA2c"/>
    <property type="match status" value="1"/>
</dbReference>
<dbReference type="GO" id="GO:0005576">
    <property type="term" value="C:extracellular region"/>
    <property type="evidence" value="ECO:0007669"/>
    <property type="project" value="UniProtKB-SubCell"/>
</dbReference>
<keyword evidence="2 8" id="KW-0964">Secreted</keyword>
<dbReference type="InterPro" id="IPR001211">
    <property type="entry name" value="PLA2"/>
</dbReference>
<dbReference type="InterPro" id="IPR036444">
    <property type="entry name" value="PLipase_A2_dom_sf"/>
</dbReference>
<proteinExistence type="evidence at protein level"/>
<evidence type="ECO:0000256" key="5">
    <source>
        <dbReference type="PIRSR" id="PIRSR601211-2"/>
    </source>
</evidence>
<reference evidence="11" key="2">
    <citation type="journal article" date="2022" name="IUCrJ">
        <title>findMySequence: a neural-network-based approach for identification of unknown proteins in X-ray crystallography and cryo-EM.</title>
        <authorList>
            <person name="Chojnowski G."/>
            <person name="Simpkin A."/>
            <person name="Leonardo D.A."/>
            <person name="Seifert-Davila W."/>
            <person name="Vivas-Ruiz D.E."/>
            <person name="Keegan R."/>
            <person name="Rigden D."/>
        </authorList>
    </citation>
    <scope>X-RAY CRYSTALLOGRAPHY (1.95 ANGSTROMS)</scope>
    <scope>DISULFIDE BONDS</scope>
</reference>
<name>A0A1L8D5Z7_BOTAT</name>
<dbReference type="InterPro" id="IPR033113">
    <property type="entry name" value="PLA2_histidine"/>
</dbReference>
<protein>
    <submittedName>
        <fullName evidence="10">BATXPLA2</fullName>
    </submittedName>
</protein>
<sequence>MRTLWIMAVLLVGVEGSLVELGKMILQETGKNPVTSYGAYGCNCGVLGRGKPKDATDRCCSVHKCCYKKMTGCNPKKDRYSYSWKDKTIVCDENNPCLKELCECDKAVAICLRENLDTYNEKYKKYYKKPLCKKADPC</sequence>
<feature type="disulfide bond" evidence="6 11">
    <location>
        <begin position="42"/>
        <end position="132"/>
    </location>
</feature>